<evidence type="ECO:0000313" key="1">
    <source>
        <dbReference type="EMBL" id="MEF3831696.1"/>
    </source>
</evidence>
<keyword evidence="2" id="KW-1185">Reference proteome</keyword>
<dbReference type="EMBL" id="JAODOP010000001">
    <property type="protein sequence ID" value="MEF3831696.1"/>
    <property type="molecule type" value="Genomic_DNA"/>
</dbReference>
<accession>A0ABU7XLW2</accession>
<evidence type="ECO:0008006" key="3">
    <source>
        <dbReference type="Google" id="ProtNLM"/>
    </source>
</evidence>
<sequence length="140" mass="16808">MKSLIIVLFFSSCFLSESQIKHEHAYKFDNVEESSNFKKEFREKAHFLSTDCQNEKAQRYFSKQIDIIKESVNNKDGRININEVARAIVYLERVTKINSTSDSNYFGRYSPTKEDYEEWEKWFKKNFRKMCWEDTTIKSP</sequence>
<gene>
    <name evidence="1" type="ORF">N1F79_01015</name>
</gene>
<organism evidence="1 2">
    <name type="scientific">Flavivirga spongiicola</name>
    <dbReference type="NCBI Taxonomy" id="421621"/>
    <lineage>
        <taxon>Bacteria</taxon>
        <taxon>Pseudomonadati</taxon>
        <taxon>Bacteroidota</taxon>
        <taxon>Flavobacteriia</taxon>
        <taxon>Flavobacteriales</taxon>
        <taxon>Flavobacteriaceae</taxon>
        <taxon>Flavivirga</taxon>
    </lineage>
</organism>
<comment type="caution">
    <text evidence="1">The sequence shown here is derived from an EMBL/GenBank/DDBJ whole genome shotgun (WGS) entry which is preliminary data.</text>
</comment>
<reference evidence="1 2" key="1">
    <citation type="submission" date="2022-09" db="EMBL/GenBank/DDBJ databases">
        <title>Genome sequencing of Flavivirga sp. MEBiC05379.</title>
        <authorList>
            <person name="Oh H.-M."/>
            <person name="Kwon K.K."/>
            <person name="Park M.J."/>
            <person name="Yang S.-H."/>
        </authorList>
    </citation>
    <scope>NUCLEOTIDE SEQUENCE [LARGE SCALE GENOMIC DNA]</scope>
    <source>
        <strain evidence="1 2">MEBiC05379</strain>
    </source>
</reference>
<dbReference type="Proteomes" id="UP001337305">
    <property type="component" value="Unassembled WGS sequence"/>
</dbReference>
<evidence type="ECO:0000313" key="2">
    <source>
        <dbReference type="Proteomes" id="UP001337305"/>
    </source>
</evidence>
<dbReference type="RefSeq" id="WP_303308702.1">
    <property type="nucleotide sequence ID" value="NZ_JAODOP010000001.1"/>
</dbReference>
<proteinExistence type="predicted"/>
<protein>
    <recommendedName>
        <fullName evidence="3">EF-hand domain-containing protein</fullName>
    </recommendedName>
</protein>
<name>A0ABU7XLW2_9FLAO</name>